<dbReference type="EMBL" id="JAWJAY010000001">
    <property type="protein sequence ID" value="MDV2884846.1"/>
    <property type="molecule type" value="Genomic_DNA"/>
</dbReference>
<evidence type="ECO:0000313" key="2">
    <source>
        <dbReference type="EMBL" id="MDV2884846.1"/>
    </source>
</evidence>
<comment type="caution">
    <text evidence="2">The sequence shown here is derived from an EMBL/GenBank/DDBJ whole genome shotgun (WGS) entry which is preliminary data.</text>
</comment>
<protein>
    <submittedName>
        <fullName evidence="2">DUF6792 domain-containing protein</fullName>
    </submittedName>
</protein>
<evidence type="ECO:0000259" key="1">
    <source>
        <dbReference type="Pfam" id="PF20591"/>
    </source>
</evidence>
<feature type="domain" description="DUF6792" evidence="1">
    <location>
        <begin position="20"/>
        <end position="220"/>
    </location>
</feature>
<name>A0AAJ2KTK9_ALKPS</name>
<evidence type="ECO:0000313" key="3">
    <source>
        <dbReference type="Proteomes" id="UP001285636"/>
    </source>
</evidence>
<dbReference type="Proteomes" id="UP001285636">
    <property type="component" value="Unassembled WGS sequence"/>
</dbReference>
<reference evidence="2" key="1">
    <citation type="submission" date="2023-10" db="EMBL/GenBank/DDBJ databases">
        <title>Screening of Alkalihalophilus pseudofirmusBZ-TG-HK211 and Its Alleviation of Salt Stress on Rapeseed Growth.</title>
        <authorList>
            <person name="Zhao B."/>
            <person name="Guo T."/>
        </authorList>
    </citation>
    <scope>NUCLEOTIDE SEQUENCE</scope>
    <source>
        <strain evidence="2">BZ-TG-HK211</strain>
    </source>
</reference>
<dbReference type="AlphaFoldDB" id="A0AAJ2KTK9"/>
<dbReference type="InterPro" id="IPR046742">
    <property type="entry name" value="DUF6792"/>
</dbReference>
<dbReference type="RefSeq" id="WP_323466290.1">
    <property type="nucleotide sequence ID" value="NZ_CP144224.1"/>
</dbReference>
<proteinExistence type="predicted"/>
<accession>A0AAJ2KTK9</accession>
<sequence>MSKPTLDNKTRNYLTELQYTDDFTVEDVRTIIHERSKSDLSDIDMRVYHSKDLNIGIESGFDGSAIHLYNEDQNINEVYYIFRGTAKFEDIYYNAAGIATASNNDQIEDAGVFFKKVQNKLPPVNQEIYGDGHSLGGHLITSLALNTKAFSDVRGLNDAPINVFQMATYDREFNRYLVNHTGEFDTNKIKEETITALARDFYKEQSKVISHTRVKGDPLYSQSFPGKLYIGEQIHYIGDLETRDFPDVGQYPLSNLAKYSPVLTLDKLRYESKVGSLFWLVRETDQRFGSEGVEYVMTNWQDILRRSAARPEGQLALGASGTYLLYTAQQALRSPGILYQSYEVKSNWHLVHNHTLDALISYYNEQHDTKQTIYQIQDVISGEYVLLNKQDLREFGLRYEHAIEQKYLILQELRTFLHQEIDDLYDEVKRDLNAKMTSLESSPGSIVSTPKRSTGGVLGGSFSDFRTLDRIEFDRSFKPMDEAITNPVYNVINQIENEINHLESFVSSFQATYLEMFATDESIASSIGTYAR</sequence>
<organism evidence="2 3">
    <name type="scientific">Alkalihalophilus pseudofirmus</name>
    <name type="common">Bacillus pseudofirmus</name>
    <dbReference type="NCBI Taxonomy" id="79885"/>
    <lineage>
        <taxon>Bacteria</taxon>
        <taxon>Bacillati</taxon>
        <taxon>Bacillota</taxon>
        <taxon>Bacilli</taxon>
        <taxon>Bacillales</taxon>
        <taxon>Bacillaceae</taxon>
        <taxon>Alkalihalophilus</taxon>
    </lineage>
</organism>
<dbReference type="SUPFAM" id="SSF53474">
    <property type="entry name" value="alpha/beta-Hydrolases"/>
    <property type="match status" value="1"/>
</dbReference>
<dbReference type="InterPro" id="IPR029058">
    <property type="entry name" value="AB_hydrolase_fold"/>
</dbReference>
<dbReference type="Pfam" id="PF20591">
    <property type="entry name" value="DUF6792"/>
    <property type="match status" value="1"/>
</dbReference>
<gene>
    <name evidence="2" type="ORF">RYX45_06625</name>
</gene>